<comment type="similarity">
    <text evidence="1">Belongs to the 4-hydroxybenzoyl-CoA thioesterase family.</text>
</comment>
<sequence>MCTAYKRVNSKKGKVRVFSVDFKVRDYECDMQGIVNNGVYFNYLEHARHEFLHSKGIDFAELARQQVNLVVVRSEMDYKAPLTSGDEFVVTVVYEPISKLRFGFRQQVIRSHDQKVMLDALVIGTAINGRGRPFVPEALRLLN</sequence>
<gene>
    <name evidence="3" type="ORF">Q3O60_04225</name>
</gene>
<dbReference type="InterPro" id="IPR050563">
    <property type="entry name" value="4-hydroxybenzoyl-CoA_TE"/>
</dbReference>
<dbReference type="CDD" id="cd00586">
    <property type="entry name" value="4HBT"/>
    <property type="match status" value="1"/>
</dbReference>
<evidence type="ECO:0000313" key="3">
    <source>
        <dbReference type="EMBL" id="MDP4535394.1"/>
    </source>
</evidence>
<reference evidence="3 4" key="1">
    <citation type="submission" date="2023-08" db="EMBL/GenBank/DDBJ databases">
        <authorList>
            <person name="Joshi A."/>
            <person name="Thite S."/>
        </authorList>
    </citation>
    <scope>NUCLEOTIDE SEQUENCE [LARGE SCALE GENOMIC DNA]</scope>
    <source>
        <strain evidence="3 4">AC40</strain>
    </source>
</reference>
<dbReference type="PANTHER" id="PTHR31793:SF27">
    <property type="entry name" value="NOVEL THIOESTERASE SUPERFAMILY DOMAIN AND SAPOSIN A-TYPE DOMAIN CONTAINING PROTEIN (0610012H03RIK)"/>
    <property type="match status" value="1"/>
</dbReference>
<dbReference type="Proteomes" id="UP001231616">
    <property type="component" value="Unassembled WGS sequence"/>
</dbReference>
<accession>A0ABT9GWG4</accession>
<keyword evidence="4" id="KW-1185">Reference proteome</keyword>
<dbReference type="EMBL" id="JAUZVZ010000005">
    <property type="protein sequence ID" value="MDP4535394.1"/>
    <property type="molecule type" value="Genomic_DNA"/>
</dbReference>
<protein>
    <submittedName>
        <fullName evidence="3">Acyl-CoA thioesterase</fullName>
        <ecNumber evidence="3">3.1.2.-</ecNumber>
    </submittedName>
</protein>
<comment type="caution">
    <text evidence="3">The sequence shown here is derived from an EMBL/GenBank/DDBJ whole genome shotgun (WGS) entry which is preliminary data.</text>
</comment>
<evidence type="ECO:0000313" key="4">
    <source>
        <dbReference type="Proteomes" id="UP001231616"/>
    </source>
</evidence>
<proteinExistence type="inferred from homology"/>
<dbReference type="Pfam" id="PF13279">
    <property type="entry name" value="4HBT_2"/>
    <property type="match status" value="1"/>
</dbReference>
<evidence type="ECO:0000256" key="1">
    <source>
        <dbReference type="ARBA" id="ARBA00005953"/>
    </source>
</evidence>
<dbReference type="PIRSF" id="PIRSF003230">
    <property type="entry name" value="YbgC"/>
    <property type="match status" value="1"/>
</dbReference>
<evidence type="ECO:0000256" key="2">
    <source>
        <dbReference type="ARBA" id="ARBA00022801"/>
    </source>
</evidence>
<dbReference type="GO" id="GO:0016787">
    <property type="term" value="F:hydrolase activity"/>
    <property type="evidence" value="ECO:0007669"/>
    <property type="project" value="UniProtKB-KW"/>
</dbReference>
<name>A0ABT9GWG4_9GAMM</name>
<dbReference type="InterPro" id="IPR006684">
    <property type="entry name" value="YbgC/YbaW"/>
</dbReference>
<keyword evidence="2 3" id="KW-0378">Hydrolase</keyword>
<organism evidence="3 4">
    <name type="scientific">Alkalimonas collagenimarina</name>
    <dbReference type="NCBI Taxonomy" id="400390"/>
    <lineage>
        <taxon>Bacteria</taxon>
        <taxon>Pseudomonadati</taxon>
        <taxon>Pseudomonadota</taxon>
        <taxon>Gammaproteobacteria</taxon>
        <taxon>Alkalimonas</taxon>
    </lineage>
</organism>
<dbReference type="InterPro" id="IPR029069">
    <property type="entry name" value="HotDog_dom_sf"/>
</dbReference>
<dbReference type="EC" id="3.1.2.-" evidence="3"/>
<dbReference type="PANTHER" id="PTHR31793">
    <property type="entry name" value="4-HYDROXYBENZOYL-COA THIOESTERASE FAMILY MEMBER"/>
    <property type="match status" value="1"/>
</dbReference>
<dbReference type="Gene3D" id="3.10.129.10">
    <property type="entry name" value="Hotdog Thioesterase"/>
    <property type="match status" value="1"/>
</dbReference>
<dbReference type="SUPFAM" id="SSF54637">
    <property type="entry name" value="Thioesterase/thiol ester dehydrase-isomerase"/>
    <property type="match status" value="1"/>
</dbReference>